<dbReference type="InterPro" id="IPR008991">
    <property type="entry name" value="Translation_prot_SH3-like_sf"/>
</dbReference>
<dbReference type="Gene3D" id="3.30.70.940">
    <property type="entry name" value="NusG, N-terminal domain"/>
    <property type="match status" value="1"/>
</dbReference>
<organism evidence="6 7">
    <name type="scientific">Ectopseudomonas oleovorans</name>
    <name type="common">Pseudomonas oleovorans</name>
    <dbReference type="NCBI Taxonomy" id="301"/>
    <lineage>
        <taxon>Bacteria</taxon>
        <taxon>Pseudomonadati</taxon>
        <taxon>Pseudomonadota</taxon>
        <taxon>Gammaproteobacteria</taxon>
        <taxon>Pseudomonadales</taxon>
        <taxon>Pseudomonadaceae</taxon>
        <taxon>Ectopseudomonas</taxon>
    </lineage>
</organism>
<evidence type="ECO:0000259" key="5">
    <source>
        <dbReference type="SMART" id="SM00738"/>
    </source>
</evidence>
<evidence type="ECO:0000313" key="7">
    <source>
        <dbReference type="Proteomes" id="UP000255303"/>
    </source>
</evidence>
<dbReference type="InterPro" id="IPR006645">
    <property type="entry name" value="NGN-like_dom"/>
</dbReference>
<keyword evidence="1 4" id="KW-0889">Transcription antitermination</keyword>
<protein>
    <recommendedName>
        <fullName evidence="4">Transcription antitermination protein RfaH</fullName>
    </recommendedName>
</protein>
<name>A0A379JS23_ECTOL</name>
<evidence type="ECO:0000256" key="1">
    <source>
        <dbReference type="ARBA" id="ARBA00022814"/>
    </source>
</evidence>
<dbReference type="NCBIfam" id="TIGR01955">
    <property type="entry name" value="RfaH"/>
    <property type="match status" value="1"/>
</dbReference>
<dbReference type="Proteomes" id="UP000255303">
    <property type="component" value="Unassembled WGS sequence"/>
</dbReference>
<dbReference type="RefSeq" id="WP_074857179.1">
    <property type="nucleotide sequence ID" value="NZ_FNZC01000017.1"/>
</dbReference>
<dbReference type="InterPro" id="IPR036735">
    <property type="entry name" value="NGN_dom_sf"/>
</dbReference>
<gene>
    <name evidence="4 6" type="primary">rfaH</name>
    <name evidence="6" type="ORF">NCTC10692_01890</name>
</gene>
<dbReference type="CDD" id="cd06091">
    <property type="entry name" value="KOW_NusG"/>
    <property type="match status" value="1"/>
</dbReference>
<comment type="function">
    <text evidence="4">Enhances distal genes transcription elongation in a specialized subset of operons that encode extracytoplasmic components.</text>
</comment>
<reference evidence="6 7" key="1">
    <citation type="submission" date="2018-06" db="EMBL/GenBank/DDBJ databases">
        <authorList>
            <consortium name="Pathogen Informatics"/>
            <person name="Doyle S."/>
        </authorList>
    </citation>
    <scope>NUCLEOTIDE SEQUENCE [LARGE SCALE GENOMIC DNA]</scope>
    <source>
        <strain evidence="6 7">NCTC10692</strain>
    </source>
</reference>
<dbReference type="NCBIfam" id="NF006534">
    <property type="entry name" value="PRK09014.1"/>
    <property type="match status" value="1"/>
</dbReference>
<dbReference type="GO" id="GO:0006354">
    <property type="term" value="P:DNA-templated transcription elongation"/>
    <property type="evidence" value="ECO:0007669"/>
    <property type="project" value="InterPro"/>
</dbReference>
<dbReference type="PANTHER" id="PTHR30265:SF7">
    <property type="entry name" value="TRANSCRIPTION ANTITERMINATION PROTEIN RFAH"/>
    <property type="match status" value="1"/>
</dbReference>
<dbReference type="GO" id="GO:0001073">
    <property type="term" value="F:transcription antitermination factor activity, DNA binding"/>
    <property type="evidence" value="ECO:0007669"/>
    <property type="project" value="UniProtKB-UniRule"/>
</dbReference>
<dbReference type="SMART" id="SM00738">
    <property type="entry name" value="NGN"/>
    <property type="match status" value="1"/>
</dbReference>
<keyword evidence="2 4" id="KW-0805">Transcription regulation</keyword>
<evidence type="ECO:0000256" key="3">
    <source>
        <dbReference type="ARBA" id="ARBA00023163"/>
    </source>
</evidence>
<keyword evidence="3 4" id="KW-0804">Transcription</keyword>
<dbReference type="InterPro" id="IPR010215">
    <property type="entry name" value="Transcription_antiterm_RfaH"/>
</dbReference>
<dbReference type="AlphaFoldDB" id="A0A379JS23"/>
<dbReference type="InterPro" id="IPR043425">
    <property type="entry name" value="NusG-like"/>
</dbReference>
<proteinExistence type="inferred from homology"/>
<dbReference type="SUPFAM" id="SSF50104">
    <property type="entry name" value="Translation proteins SH3-like domain"/>
    <property type="match status" value="1"/>
</dbReference>
<dbReference type="GO" id="GO:0003677">
    <property type="term" value="F:DNA binding"/>
    <property type="evidence" value="ECO:0007669"/>
    <property type="project" value="UniProtKB-UniRule"/>
</dbReference>
<dbReference type="Pfam" id="PF02357">
    <property type="entry name" value="NusG"/>
    <property type="match status" value="1"/>
</dbReference>
<sequence length="173" mass="20163">MSLTTDTATAEPLNRKRWYLLQSRPNQAARALEHLQRQAYPCFLPLWQVERVVRGRRQQTEEPLFPNYLFIQLDDVHDNWMPIRSTRGVSRLVSFGGQPLPVPDAVIEQLRQRMMPPDNLLQPGDRVRINNGSFAEIEAIFLAHDKDERVLLLINLLQRENTLSFHLKDISKV</sequence>
<dbReference type="CDD" id="cd09892">
    <property type="entry name" value="NGN_SP_RfaH"/>
    <property type="match status" value="1"/>
</dbReference>
<dbReference type="PANTHER" id="PTHR30265">
    <property type="entry name" value="RHO-INTERACTING TRANSCRIPTION TERMINATION FACTOR NUSG"/>
    <property type="match status" value="1"/>
</dbReference>
<evidence type="ECO:0000256" key="4">
    <source>
        <dbReference type="HAMAP-Rule" id="MF_00951"/>
    </source>
</evidence>
<evidence type="ECO:0000313" key="6">
    <source>
        <dbReference type="EMBL" id="SUD51439.1"/>
    </source>
</evidence>
<evidence type="ECO:0000256" key="2">
    <source>
        <dbReference type="ARBA" id="ARBA00023015"/>
    </source>
</evidence>
<dbReference type="GO" id="GO:0005829">
    <property type="term" value="C:cytosol"/>
    <property type="evidence" value="ECO:0007669"/>
    <property type="project" value="TreeGrafter"/>
</dbReference>
<accession>A0A379JS23</accession>
<dbReference type="EMBL" id="UGUV01000002">
    <property type="protein sequence ID" value="SUD51439.1"/>
    <property type="molecule type" value="Genomic_DNA"/>
</dbReference>
<feature type="domain" description="NusG-like N-terminal" evidence="5">
    <location>
        <begin position="15"/>
        <end position="114"/>
    </location>
</feature>
<dbReference type="SUPFAM" id="SSF82679">
    <property type="entry name" value="N-utilization substance G protein NusG, N-terminal domain"/>
    <property type="match status" value="1"/>
</dbReference>
<comment type="subunit">
    <text evidence="4">Interacts with both the nontemplate DNA and the RNA polymerase (RNAP).</text>
</comment>
<comment type="similarity">
    <text evidence="4">Belongs to the RfaH family.</text>
</comment>
<keyword evidence="4" id="KW-0238">DNA-binding</keyword>
<dbReference type="HAMAP" id="MF_00951">
    <property type="entry name" value="RfaH"/>
    <property type="match status" value="1"/>
</dbReference>